<evidence type="ECO:0000313" key="1">
    <source>
        <dbReference type="EMBL" id="GAF73486.1"/>
    </source>
</evidence>
<name>X0SEG4_9ZZZZ</name>
<dbReference type="EMBL" id="BARS01006774">
    <property type="protein sequence ID" value="GAF73486.1"/>
    <property type="molecule type" value="Genomic_DNA"/>
</dbReference>
<dbReference type="AlphaFoldDB" id="X0SEG4"/>
<proteinExistence type="predicted"/>
<protein>
    <submittedName>
        <fullName evidence="1">Uncharacterized protein</fullName>
    </submittedName>
</protein>
<gene>
    <name evidence="1" type="ORF">S01H1_13136</name>
</gene>
<reference evidence="1" key="1">
    <citation type="journal article" date="2014" name="Front. Microbiol.">
        <title>High frequency of phylogenetically diverse reductive dehalogenase-homologous genes in deep subseafloor sedimentary metagenomes.</title>
        <authorList>
            <person name="Kawai M."/>
            <person name="Futagami T."/>
            <person name="Toyoda A."/>
            <person name="Takaki Y."/>
            <person name="Nishi S."/>
            <person name="Hori S."/>
            <person name="Arai W."/>
            <person name="Tsubouchi T."/>
            <person name="Morono Y."/>
            <person name="Uchiyama I."/>
            <person name="Ito T."/>
            <person name="Fujiyama A."/>
            <person name="Inagaki F."/>
            <person name="Takami H."/>
        </authorList>
    </citation>
    <scope>NUCLEOTIDE SEQUENCE</scope>
    <source>
        <strain evidence="1">Expedition CK06-06</strain>
    </source>
</reference>
<sequence length="291" mass="30730">MRNLRIINPVIDISENTNLAVAHPITLTDDTIGFIPGSANYDMLQWNSSTGLWEPKTTLSGLTLVSPVISGDFSWIGEVAWDCSDNDKIIDIGSKDFSFRDVANGNDWIKIKAGGANNIRFGNDTDNPAFLFLGTGIATFGGNLDVTGNITTGQYIGDTTDPELIEIDGAGGVVTVDGDLDVIDRFTVLGGGSAGGFEIDAVTGNMAFGAAPVTSTRFRLSAIPLLTEDYKMMDGSALFTVDTVPNLSATGMFYSLFGLGSQPLDTLCLFTGKITIPSSYTGSTIAEVCGF</sequence>
<feature type="non-terminal residue" evidence="1">
    <location>
        <position position="291"/>
    </location>
</feature>
<comment type="caution">
    <text evidence="1">The sequence shown here is derived from an EMBL/GenBank/DDBJ whole genome shotgun (WGS) entry which is preliminary data.</text>
</comment>
<organism evidence="1">
    <name type="scientific">marine sediment metagenome</name>
    <dbReference type="NCBI Taxonomy" id="412755"/>
    <lineage>
        <taxon>unclassified sequences</taxon>
        <taxon>metagenomes</taxon>
        <taxon>ecological metagenomes</taxon>
    </lineage>
</organism>
<accession>X0SEG4</accession>